<evidence type="ECO:0000313" key="2">
    <source>
        <dbReference type="Proteomes" id="UP000006565"/>
    </source>
</evidence>
<dbReference type="STRING" id="679926.Mpet_2322"/>
<sequence>MEYLKSQNLPIKLLYYGGNECRVSADLLYQHCRNDSDLHFVIPLYPDMKERIRGYINTLYPELKPVFIDCSEICNNSNEYNPSQASGYACNSSFLEYQGIEHINICTGAFEYSSISQCEQCRHIIPNRHGLAAPRADGTGGKVWNFYMFYGYSETAIDKIVKRKSLSLSSLICPMHLNQLKKWWNYELINEGL</sequence>
<gene>
    <name evidence="1" type="ordered locus">Mpet_2322</name>
</gene>
<keyword evidence="2" id="KW-1185">Reference proteome</keyword>
<dbReference type="HOGENOM" id="CLU_1406000_0_0_2"/>
<accession>E1RD86</accession>
<dbReference type="EMBL" id="CP002117">
    <property type="protein sequence ID" value="ADN37069.1"/>
    <property type="molecule type" value="Genomic_DNA"/>
</dbReference>
<dbReference type="KEGG" id="mpi:Mpet_2322"/>
<organism evidence="1 2">
    <name type="scientific">Methanolacinia petrolearia (strain DSM 11571 / OCM 486 / SEBR 4847)</name>
    <name type="common">Methanoplanus petrolearius</name>
    <dbReference type="NCBI Taxonomy" id="679926"/>
    <lineage>
        <taxon>Archaea</taxon>
        <taxon>Methanobacteriati</taxon>
        <taxon>Methanobacteriota</taxon>
        <taxon>Stenosarchaea group</taxon>
        <taxon>Methanomicrobia</taxon>
        <taxon>Methanomicrobiales</taxon>
        <taxon>Methanomicrobiaceae</taxon>
        <taxon>Methanolacinia</taxon>
    </lineage>
</organism>
<dbReference type="Proteomes" id="UP000006565">
    <property type="component" value="Chromosome"/>
</dbReference>
<name>E1RD86_METP4</name>
<evidence type="ECO:0000313" key="1">
    <source>
        <dbReference type="EMBL" id="ADN37069.1"/>
    </source>
</evidence>
<reference evidence="1 2" key="1">
    <citation type="journal article" date="2010" name="Stand. Genomic Sci.">
        <title>Complete genome sequence of Methanoplanus petrolearius type strain (SEBR 4847).</title>
        <authorList>
            <person name="Brambilla E."/>
            <person name="Djao O.D."/>
            <person name="Daligault H."/>
            <person name="Lapidus A."/>
            <person name="Lucas S."/>
            <person name="Hammon N."/>
            <person name="Nolan M."/>
            <person name="Tice H."/>
            <person name="Cheng J.F."/>
            <person name="Han C."/>
            <person name="Tapia R."/>
            <person name="Goodwin L."/>
            <person name="Pitluck S."/>
            <person name="Liolios K."/>
            <person name="Ivanova N."/>
            <person name="Mavromatis K."/>
            <person name="Mikhailova N."/>
            <person name="Pati A."/>
            <person name="Chen A."/>
            <person name="Palaniappan K."/>
            <person name="Land M."/>
            <person name="Hauser L."/>
            <person name="Chang Y.J."/>
            <person name="Jeffries C.D."/>
            <person name="Rohde M."/>
            <person name="Spring S."/>
            <person name="Sikorski J."/>
            <person name="Goker M."/>
            <person name="Woyke T."/>
            <person name="Bristow J."/>
            <person name="Eisen J.A."/>
            <person name="Markowitz V."/>
            <person name="Hugenholtz P."/>
            <person name="Kyrpides N.C."/>
            <person name="Klenk H.P."/>
        </authorList>
    </citation>
    <scope>NUCLEOTIDE SEQUENCE [LARGE SCALE GENOMIC DNA]</scope>
    <source>
        <strain evidence="2">DSM 11571 / OCM 486 / SEBR 4847</strain>
    </source>
</reference>
<dbReference type="AlphaFoldDB" id="E1RD86"/>
<protein>
    <submittedName>
        <fullName evidence="1">Uncharacterized protein</fullName>
    </submittedName>
</protein>
<proteinExistence type="predicted"/>